<reference evidence="2 3" key="1">
    <citation type="journal article" date="2023" name="Int. J. Mol. Sci.">
        <title>De Novo Assembly and Annotation of 11 Diverse Shrub Willow (Salix) Genomes Reveals Novel Gene Organization in Sex-Linked Regions.</title>
        <authorList>
            <person name="Hyden B."/>
            <person name="Feng K."/>
            <person name="Yates T.B."/>
            <person name="Jawdy S."/>
            <person name="Cereghino C."/>
            <person name="Smart L.B."/>
            <person name="Muchero W."/>
        </authorList>
    </citation>
    <scope>NUCLEOTIDE SEQUENCE [LARGE SCALE GENOMIC DNA]</scope>
    <source>
        <tissue evidence="2">Shoot tip</tissue>
    </source>
</reference>
<dbReference type="PANTHER" id="PTHR33710">
    <property type="entry name" value="BNAC02G09200D PROTEIN"/>
    <property type="match status" value="1"/>
</dbReference>
<sequence>MHPRGRSEESQLWRVIWRIFQIALINRAYPPPLLSPKLSWNNGQSGSSNIQKKLDWVFGNQQLIQNWPATTVMFQPRHISDHSDMIVHIHQANRTKGTPPRFKFINAWTERADFMALVERVWQTPIRGNPMFRITTKMQLLRAELKNFHKLHTSVISSRAIEAKQRWDSAQFLLDRNPTDQSHINNERQCAAVYSQLCDEEEAIMKQRSRIQWLQLGDKNTSFFSTNPSLASTSPQMGSKARKERMGPS</sequence>
<dbReference type="OrthoDB" id="1742140at2759"/>
<proteinExistence type="predicted"/>
<gene>
    <name evidence="2" type="ORF">OIU85_027103</name>
</gene>
<dbReference type="AlphaFoldDB" id="A0A9Q0NI22"/>
<evidence type="ECO:0000313" key="3">
    <source>
        <dbReference type="Proteomes" id="UP001151529"/>
    </source>
</evidence>
<comment type="caution">
    <text evidence="2">The sequence shown here is derived from an EMBL/GenBank/DDBJ whole genome shotgun (WGS) entry which is preliminary data.</text>
</comment>
<keyword evidence="3" id="KW-1185">Reference proteome</keyword>
<dbReference type="PANTHER" id="PTHR33710:SF64">
    <property type="entry name" value="ENDONUCLEASE_EXONUCLEASE_PHOSPHATASE DOMAIN-CONTAINING PROTEIN"/>
    <property type="match status" value="1"/>
</dbReference>
<protein>
    <submittedName>
        <fullName evidence="2">Uncharacterized protein</fullName>
    </submittedName>
</protein>
<name>A0A9Q0NI22_SALVM</name>
<feature type="region of interest" description="Disordered" evidence="1">
    <location>
        <begin position="224"/>
        <end position="249"/>
    </location>
</feature>
<dbReference type="Proteomes" id="UP001151529">
    <property type="component" value="Unassembled WGS sequence"/>
</dbReference>
<feature type="compositionally biased region" description="Polar residues" evidence="1">
    <location>
        <begin position="224"/>
        <end position="237"/>
    </location>
</feature>
<accession>A0A9Q0NI22</accession>
<organism evidence="2 3">
    <name type="scientific">Salix viminalis</name>
    <name type="common">Common osier</name>
    <name type="synonym">Basket willow</name>
    <dbReference type="NCBI Taxonomy" id="40686"/>
    <lineage>
        <taxon>Eukaryota</taxon>
        <taxon>Viridiplantae</taxon>
        <taxon>Streptophyta</taxon>
        <taxon>Embryophyta</taxon>
        <taxon>Tracheophyta</taxon>
        <taxon>Spermatophyta</taxon>
        <taxon>Magnoliopsida</taxon>
        <taxon>eudicotyledons</taxon>
        <taxon>Gunneridae</taxon>
        <taxon>Pentapetalae</taxon>
        <taxon>rosids</taxon>
        <taxon>fabids</taxon>
        <taxon>Malpighiales</taxon>
        <taxon>Salicaceae</taxon>
        <taxon>Saliceae</taxon>
        <taxon>Salix</taxon>
    </lineage>
</organism>
<evidence type="ECO:0000313" key="2">
    <source>
        <dbReference type="EMBL" id="KAJ6670225.1"/>
    </source>
</evidence>
<dbReference type="EMBL" id="JAPFFL010000070">
    <property type="protein sequence ID" value="KAJ6670225.1"/>
    <property type="molecule type" value="Genomic_DNA"/>
</dbReference>
<evidence type="ECO:0000256" key="1">
    <source>
        <dbReference type="SAM" id="MobiDB-lite"/>
    </source>
</evidence>